<dbReference type="AlphaFoldDB" id="A0A3B0YRB6"/>
<dbReference type="EMBL" id="UOFJ01000564">
    <property type="protein sequence ID" value="VAW71016.1"/>
    <property type="molecule type" value="Genomic_DNA"/>
</dbReference>
<gene>
    <name evidence="1" type="ORF">MNBD_GAMMA10-2016</name>
</gene>
<organism evidence="1">
    <name type="scientific">hydrothermal vent metagenome</name>
    <dbReference type="NCBI Taxonomy" id="652676"/>
    <lineage>
        <taxon>unclassified sequences</taxon>
        <taxon>metagenomes</taxon>
        <taxon>ecological metagenomes</taxon>
    </lineage>
</organism>
<protein>
    <submittedName>
        <fullName evidence="1">Alkaline phosphatase</fullName>
        <ecNumber evidence="1">3.1.3.1</ecNumber>
    </submittedName>
</protein>
<dbReference type="SUPFAM" id="SSF63825">
    <property type="entry name" value="YWTD domain"/>
    <property type="match status" value="1"/>
</dbReference>
<proteinExistence type="predicted"/>
<dbReference type="SUPFAM" id="SSF63829">
    <property type="entry name" value="Calcium-dependent phosphotriesterase"/>
    <property type="match status" value="1"/>
</dbReference>
<evidence type="ECO:0000313" key="1">
    <source>
        <dbReference type="EMBL" id="VAW71016.1"/>
    </source>
</evidence>
<dbReference type="PROSITE" id="PS51257">
    <property type="entry name" value="PROKAR_LIPOPROTEIN"/>
    <property type="match status" value="1"/>
</dbReference>
<reference evidence="1" key="1">
    <citation type="submission" date="2018-06" db="EMBL/GenBank/DDBJ databases">
        <authorList>
            <person name="Zhirakovskaya E."/>
        </authorList>
    </citation>
    <scope>NUCLEOTIDE SEQUENCE</scope>
</reference>
<accession>A0A3B0YRB6</accession>
<dbReference type="GO" id="GO:0004035">
    <property type="term" value="F:alkaline phosphatase activity"/>
    <property type="evidence" value="ECO:0007669"/>
    <property type="project" value="UniProtKB-EC"/>
</dbReference>
<dbReference type="InterPro" id="IPR011042">
    <property type="entry name" value="6-blade_b-propeller_TolB-like"/>
</dbReference>
<sequence length="680" mass="70693">MNIRYFFRMVKFVILIGLLAVFSACSENSVSSDATVTKLPLNIEKLAVPSGSEIRAWITIDNNTRTQMLIDTLTGTATVTIPALTTGQHTVLIEYEFSNAGQTLLIASASRSVNLSAGSTTIDIFSSEYGTNFDEDQDGATNISELADGTNPFGLPAFSPECFPLPAGSAGGALVFNYNGDLLIADGSDAIRLMDNETCNVTTLITIAGESLSSVVEDTLRNRLYVGSANTGTVYTINTDDRSSEVLLDTGAVNTSLVMSPSSYEPYAGQLIIAVTGGKVITLDPANAGQPSTTIAALASTASLVFDSNGTLYASDRLNGKVITLAADGSQVDFATGANINVPVSLAVDNRSSRLLILNSGGLNIVSASIPSGEVSVQGSVNISRAGHPGFAYNGRNSLLVSSAKRQIELRPARAFNTSCLALSISGTDDSTSNFTNFGADDLLFTSHSNDIRVLNRTTCTLKVLASNVPVGNGSGLLGIVYDAVRDVIYVADDDVSIYTVNPLDGSSSLLITVAEEAVALAIAPASYAPYGGQLIAALSDGRVVAIDLSKTPATETSLTETVGVLSDLVFGANGVLYVANNSGNRVNTVSASGAVSIFISGLNSPDGLAVDSNGNRLFISNAGVDTLVQVDIADPTIITVLTAADFRPGSFTSGVFFDQYDTLLYGVGDTSLTIEKFGL</sequence>
<keyword evidence="1" id="KW-0378">Hydrolase</keyword>
<name>A0A3B0YRB6_9ZZZZ</name>
<dbReference type="Gene3D" id="2.120.10.30">
    <property type="entry name" value="TolB, C-terminal domain"/>
    <property type="match status" value="2"/>
</dbReference>
<dbReference type="EC" id="3.1.3.1" evidence="1"/>